<organism evidence="1 2">
    <name type="scientific">Acinetobacter phage vB_AbaP_APK48-3</name>
    <dbReference type="NCBI Taxonomy" id="2663328"/>
    <lineage>
        <taxon>Viruses</taxon>
        <taxon>Duplodnaviria</taxon>
        <taxon>Heunggongvirae</taxon>
        <taxon>Uroviricota</taxon>
        <taxon>Caudoviricetes</taxon>
        <taxon>Autographivirales</taxon>
        <taxon>Autoscriptoviridae</taxon>
        <taxon>Beijerinckvirinae</taxon>
        <taxon>Friunavirus</taxon>
        <taxon>Friunavirus APK483</taxon>
    </lineage>
</organism>
<dbReference type="EMBL" id="MN614471">
    <property type="protein sequence ID" value="QGH71522.1"/>
    <property type="molecule type" value="Genomic_DNA"/>
</dbReference>
<sequence length="62" mass="7023">MNTNTLSTDLYIEITRVQRGLMDCLFHNEHLHSNGATCVACDNAKVYLQELKDKRAKLRASA</sequence>
<proteinExistence type="predicted"/>
<dbReference type="Proteomes" id="UP000329597">
    <property type="component" value="Segment"/>
</dbReference>
<reference evidence="1 2" key="1">
    <citation type="submission" date="2019-10" db="EMBL/GenBank/DDBJ databases">
        <authorList>
            <person name="Shneider M.M."/>
            <person name="Timoshina O.Y."/>
            <person name="Popova A.V."/>
            <person name="Shagin D.A."/>
            <person name="Yanushevich Y."/>
            <person name="Shelenkov A.A."/>
            <person name="Mikhailova Y.V."/>
        </authorList>
    </citation>
    <scope>NUCLEOTIDE SEQUENCE [LARGE SCALE GENOMIC DNA]</scope>
</reference>
<protein>
    <submittedName>
        <fullName evidence="1">Uncharacterized protein</fullName>
    </submittedName>
</protein>
<evidence type="ECO:0000313" key="1">
    <source>
        <dbReference type="EMBL" id="QGH71522.1"/>
    </source>
</evidence>
<evidence type="ECO:0000313" key="2">
    <source>
        <dbReference type="Proteomes" id="UP000329597"/>
    </source>
</evidence>
<accession>A0A5Q2W4I3</accession>
<keyword evidence="2" id="KW-1185">Reference proteome</keyword>
<gene>
    <name evidence="1" type="ORF">ABK483_gp01</name>
</gene>
<name>A0A5Q2W4I3_9CAUD</name>